<accession>A0A6A6JK07</accession>
<feature type="region of interest" description="Disordered" evidence="1">
    <location>
        <begin position="1"/>
        <end position="32"/>
    </location>
</feature>
<name>A0A6A6JK07_WESOR</name>
<dbReference type="AlphaFoldDB" id="A0A6A6JK07"/>
<protein>
    <submittedName>
        <fullName evidence="2">Uncharacterized protein</fullName>
    </submittedName>
</protein>
<dbReference type="Proteomes" id="UP000800097">
    <property type="component" value="Unassembled WGS sequence"/>
</dbReference>
<sequence length="72" mass="8392">MEVNNSLRASQSAESQSTESEYAESNQSQPRHRYLSRDEWIQVYTLRDVGWQLDDIVKMLNISWAQAQCCLP</sequence>
<proteinExistence type="predicted"/>
<dbReference type="EMBL" id="ML986494">
    <property type="protein sequence ID" value="KAF2276308.1"/>
    <property type="molecule type" value="Genomic_DNA"/>
</dbReference>
<evidence type="ECO:0000256" key="1">
    <source>
        <dbReference type="SAM" id="MobiDB-lite"/>
    </source>
</evidence>
<feature type="compositionally biased region" description="Low complexity" evidence="1">
    <location>
        <begin position="9"/>
        <end position="25"/>
    </location>
</feature>
<evidence type="ECO:0000313" key="2">
    <source>
        <dbReference type="EMBL" id="KAF2276308.1"/>
    </source>
</evidence>
<reference evidence="2" key="1">
    <citation type="journal article" date="2020" name="Stud. Mycol.">
        <title>101 Dothideomycetes genomes: a test case for predicting lifestyles and emergence of pathogens.</title>
        <authorList>
            <person name="Haridas S."/>
            <person name="Albert R."/>
            <person name="Binder M."/>
            <person name="Bloem J."/>
            <person name="Labutti K."/>
            <person name="Salamov A."/>
            <person name="Andreopoulos B."/>
            <person name="Baker S."/>
            <person name="Barry K."/>
            <person name="Bills G."/>
            <person name="Bluhm B."/>
            <person name="Cannon C."/>
            <person name="Castanera R."/>
            <person name="Culley D."/>
            <person name="Daum C."/>
            <person name="Ezra D."/>
            <person name="Gonzalez J."/>
            <person name="Henrissat B."/>
            <person name="Kuo A."/>
            <person name="Liang C."/>
            <person name="Lipzen A."/>
            <person name="Lutzoni F."/>
            <person name="Magnuson J."/>
            <person name="Mondo S."/>
            <person name="Nolan M."/>
            <person name="Ohm R."/>
            <person name="Pangilinan J."/>
            <person name="Park H.-J."/>
            <person name="Ramirez L."/>
            <person name="Alfaro M."/>
            <person name="Sun H."/>
            <person name="Tritt A."/>
            <person name="Yoshinaga Y."/>
            <person name="Zwiers L.-H."/>
            <person name="Turgeon B."/>
            <person name="Goodwin S."/>
            <person name="Spatafora J."/>
            <person name="Crous P."/>
            <person name="Grigoriev I."/>
        </authorList>
    </citation>
    <scope>NUCLEOTIDE SEQUENCE</scope>
    <source>
        <strain evidence="2">CBS 379.55</strain>
    </source>
</reference>
<dbReference type="RefSeq" id="XP_033653847.1">
    <property type="nucleotide sequence ID" value="XM_033801894.1"/>
</dbReference>
<organism evidence="2 3">
    <name type="scientific">Westerdykella ornata</name>
    <dbReference type="NCBI Taxonomy" id="318751"/>
    <lineage>
        <taxon>Eukaryota</taxon>
        <taxon>Fungi</taxon>
        <taxon>Dikarya</taxon>
        <taxon>Ascomycota</taxon>
        <taxon>Pezizomycotina</taxon>
        <taxon>Dothideomycetes</taxon>
        <taxon>Pleosporomycetidae</taxon>
        <taxon>Pleosporales</taxon>
        <taxon>Sporormiaceae</taxon>
        <taxon>Westerdykella</taxon>
    </lineage>
</organism>
<dbReference type="OrthoDB" id="5405453at2759"/>
<keyword evidence="3" id="KW-1185">Reference proteome</keyword>
<dbReference type="GeneID" id="54555069"/>
<gene>
    <name evidence="2" type="ORF">EI97DRAFT_474310</name>
</gene>
<evidence type="ECO:0000313" key="3">
    <source>
        <dbReference type="Proteomes" id="UP000800097"/>
    </source>
</evidence>